<gene>
    <name evidence="1" type="ORF">SPRG_17475</name>
</gene>
<dbReference type="STRING" id="695850.A0A067BJI5"/>
<keyword evidence="2" id="KW-1185">Reference proteome</keyword>
<evidence type="ECO:0000313" key="2">
    <source>
        <dbReference type="Proteomes" id="UP000030745"/>
    </source>
</evidence>
<proteinExistence type="predicted"/>
<dbReference type="Proteomes" id="UP000030745">
    <property type="component" value="Unassembled WGS sequence"/>
</dbReference>
<evidence type="ECO:0000313" key="1">
    <source>
        <dbReference type="EMBL" id="KDO16885.1"/>
    </source>
</evidence>
<name>A0A067BJI5_SAPPC</name>
<accession>A0A067BJI5</accession>
<protein>
    <submittedName>
        <fullName evidence="1">Uncharacterized protein</fullName>
    </submittedName>
</protein>
<dbReference type="AlphaFoldDB" id="A0A067BJI5"/>
<dbReference type="OrthoDB" id="128456at2759"/>
<dbReference type="KEGG" id="spar:SPRG_17475"/>
<sequence length="124" mass="14243">MGLPPHIENADDILLGLPSLGRLLVTDDDASTETRQNRYRKRQKDERDYLREQVETLTSQLNVLRQVKSVELATSSTWKKAAQNQRAYACEAAMENKRLKRALEDQLKLATALDQLLVKRPRLL</sequence>
<reference evidence="1 2" key="1">
    <citation type="journal article" date="2013" name="PLoS Genet.">
        <title>Distinctive expansion of potential virulence genes in the genome of the oomycete fish pathogen Saprolegnia parasitica.</title>
        <authorList>
            <person name="Jiang R.H."/>
            <person name="de Bruijn I."/>
            <person name="Haas B.J."/>
            <person name="Belmonte R."/>
            <person name="Lobach L."/>
            <person name="Christie J."/>
            <person name="van den Ackerveken G."/>
            <person name="Bottin A."/>
            <person name="Bulone V."/>
            <person name="Diaz-Moreno S.M."/>
            <person name="Dumas B."/>
            <person name="Fan L."/>
            <person name="Gaulin E."/>
            <person name="Govers F."/>
            <person name="Grenville-Briggs L.J."/>
            <person name="Horner N.R."/>
            <person name="Levin J.Z."/>
            <person name="Mammella M."/>
            <person name="Meijer H.J."/>
            <person name="Morris P."/>
            <person name="Nusbaum C."/>
            <person name="Oome S."/>
            <person name="Phillips A.J."/>
            <person name="van Rooyen D."/>
            <person name="Rzeszutek E."/>
            <person name="Saraiva M."/>
            <person name="Secombes C.J."/>
            <person name="Seidl M.F."/>
            <person name="Snel B."/>
            <person name="Stassen J.H."/>
            <person name="Sykes S."/>
            <person name="Tripathy S."/>
            <person name="van den Berg H."/>
            <person name="Vega-Arreguin J.C."/>
            <person name="Wawra S."/>
            <person name="Young S.K."/>
            <person name="Zeng Q."/>
            <person name="Dieguez-Uribeondo J."/>
            <person name="Russ C."/>
            <person name="Tyler B.M."/>
            <person name="van West P."/>
        </authorList>
    </citation>
    <scope>NUCLEOTIDE SEQUENCE [LARGE SCALE GENOMIC DNA]</scope>
    <source>
        <strain evidence="1 2">CBS 223.65</strain>
    </source>
</reference>
<dbReference type="GeneID" id="24139015"/>
<dbReference type="EMBL" id="KK583880">
    <property type="protein sequence ID" value="KDO16885.1"/>
    <property type="molecule type" value="Genomic_DNA"/>
</dbReference>
<dbReference type="VEuPathDB" id="FungiDB:SPRG_17475"/>
<dbReference type="RefSeq" id="XP_012212406.1">
    <property type="nucleotide sequence ID" value="XM_012357016.1"/>
</dbReference>
<feature type="non-terminal residue" evidence="1">
    <location>
        <position position="124"/>
    </location>
</feature>
<organism evidence="1 2">
    <name type="scientific">Saprolegnia parasitica (strain CBS 223.65)</name>
    <dbReference type="NCBI Taxonomy" id="695850"/>
    <lineage>
        <taxon>Eukaryota</taxon>
        <taxon>Sar</taxon>
        <taxon>Stramenopiles</taxon>
        <taxon>Oomycota</taxon>
        <taxon>Saprolegniomycetes</taxon>
        <taxon>Saprolegniales</taxon>
        <taxon>Saprolegniaceae</taxon>
        <taxon>Saprolegnia</taxon>
    </lineage>
</organism>